<keyword evidence="2" id="KW-1185">Reference proteome</keyword>
<evidence type="ECO:0000313" key="2">
    <source>
        <dbReference type="Proteomes" id="UP000198615"/>
    </source>
</evidence>
<proteinExistence type="predicted"/>
<dbReference type="Proteomes" id="UP000198615">
    <property type="component" value="Unassembled WGS sequence"/>
</dbReference>
<accession>A0A8G2F0W8</accession>
<dbReference type="PRINTS" id="PR00313">
    <property type="entry name" value="CABNDNGRPT"/>
</dbReference>
<feature type="non-terminal residue" evidence="1">
    <location>
        <position position="624"/>
    </location>
</feature>
<dbReference type="OrthoDB" id="7670174at2"/>
<sequence length="624" mass="62438">MAVTSMTFDESYYLNQNPDVLTAILNGFFTNAQQHFELVGYKELRDPNQYFDSSYYLANNADVLNAGVNPFTHFITNGAAENRAPTQALASAGTSFDSATYLSTYPDVQTAISSGAFSSAYQHWILIGQFESRTAQTTDGSALTGAGTTTSSGSTFTLTTGTDSGSSFTGTTGDDTFDASGFFNSGTGTTIVTLGNADSLAGGGGTDTLNALLTANATITPAALTSIEVINGTFTTNAGATLSLANATGVTTIGSLNSSVAAVFSNIQSAPTAYNITNGSSNFTANVVNTALAGTSDSATLTLNGVTGGTVTIQTATAASGYETLSIVSGGNSANTLTALTDGNATSLATLNVSGAQNLNLGTTLDATVATVDASSMTGALTMVQTNTVKSTITGGSGNDVIDLSGGFVDGTDATNADVVNGGSGTDSLQLTSAEVAAVGSAAQWANVTNIETVIIDTAVAGALRLDFLTGVTTVEFDGGIGAFSHNITSGMEIQYDTLDADDDAQTFTVSGSGTSDTMTIDINGVDIGAGTQTYAGIETVNILTSGTSVIDGAHVMDTSAATQTMNISGTGTLTLGNITADVVNASGMTSGTLNLGTLQVATNFTGGASADTVVGSTAADILL</sequence>
<gene>
    <name evidence="1" type="ORF">SAMN05660686_05051</name>
</gene>
<dbReference type="EMBL" id="FNBW01000041">
    <property type="protein sequence ID" value="SDG62268.1"/>
    <property type="molecule type" value="Genomic_DNA"/>
</dbReference>
<organism evidence="1 2">
    <name type="scientific">Thalassobaculum litoreum DSM 18839</name>
    <dbReference type="NCBI Taxonomy" id="1123362"/>
    <lineage>
        <taxon>Bacteria</taxon>
        <taxon>Pseudomonadati</taxon>
        <taxon>Pseudomonadota</taxon>
        <taxon>Alphaproteobacteria</taxon>
        <taxon>Rhodospirillales</taxon>
        <taxon>Thalassobaculaceae</taxon>
        <taxon>Thalassobaculum</taxon>
    </lineage>
</organism>
<dbReference type="AlphaFoldDB" id="A0A8G2F0W8"/>
<comment type="caution">
    <text evidence="1">The sequence shown here is derived from an EMBL/GenBank/DDBJ whole genome shotgun (WGS) entry which is preliminary data.</text>
</comment>
<reference evidence="1 2" key="1">
    <citation type="submission" date="2016-10" db="EMBL/GenBank/DDBJ databases">
        <authorList>
            <person name="Varghese N."/>
            <person name="Submissions S."/>
        </authorList>
    </citation>
    <scope>NUCLEOTIDE SEQUENCE [LARGE SCALE GENOMIC DNA]</scope>
    <source>
        <strain evidence="1 2">DSM 18839</strain>
    </source>
</reference>
<dbReference type="RefSeq" id="WP_139189497.1">
    <property type="nucleotide sequence ID" value="NZ_FNBW01000041.1"/>
</dbReference>
<protein>
    <submittedName>
        <fullName evidence="1">Uncharacterized protein</fullName>
    </submittedName>
</protein>
<name>A0A8G2F0W8_9PROT</name>
<evidence type="ECO:0000313" key="1">
    <source>
        <dbReference type="EMBL" id="SDG62268.1"/>
    </source>
</evidence>